<dbReference type="PANTHER" id="PTHR19328">
    <property type="entry name" value="HEDGEHOG-INTERACTING PROTEIN"/>
    <property type="match status" value="1"/>
</dbReference>
<dbReference type="Gene3D" id="2.120.10.30">
    <property type="entry name" value="TolB, C-terminal domain"/>
    <property type="match status" value="1"/>
</dbReference>
<dbReference type="Gene3D" id="2.60.120.200">
    <property type="match status" value="3"/>
</dbReference>
<dbReference type="NCBIfam" id="TIGR04183">
    <property type="entry name" value="Por_Secre_tail"/>
    <property type="match status" value="1"/>
</dbReference>
<feature type="domain" description="Dystroglycan-type cadherin-like" evidence="3">
    <location>
        <begin position="446"/>
        <end position="540"/>
    </location>
</feature>
<dbReference type="GO" id="GO:0005975">
    <property type="term" value="P:carbohydrate metabolic process"/>
    <property type="evidence" value="ECO:0007669"/>
    <property type="project" value="UniProtKB-ARBA"/>
</dbReference>
<dbReference type="GO" id="GO:0005509">
    <property type="term" value="F:calcium ion binding"/>
    <property type="evidence" value="ECO:0007669"/>
    <property type="project" value="InterPro"/>
</dbReference>
<reference evidence="4" key="1">
    <citation type="submission" date="2020-02" db="EMBL/GenBank/DDBJ databases">
        <authorList>
            <person name="Meier V. D."/>
        </authorList>
    </citation>
    <scope>NUCLEOTIDE SEQUENCE</scope>
    <source>
        <strain evidence="4">AVDCRST_MAG95</strain>
    </source>
</reference>
<evidence type="ECO:0000256" key="1">
    <source>
        <dbReference type="ARBA" id="ARBA00022729"/>
    </source>
</evidence>
<accession>A0A6J4II26</accession>
<dbReference type="GO" id="GO:0004553">
    <property type="term" value="F:hydrolase activity, hydrolyzing O-glycosyl compounds"/>
    <property type="evidence" value="ECO:0007669"/>
    <property type="project" value="UniProtKB-ARBA"/>
</dbReference>
<dbReference type="EMBL" id="CADCTJ010000583">
    <property type="protein sequence ID" value="CAA9250819.1"/>
    <property type="molecule type" value="Genomic_DNA"/>
</dbReference>
<keyword evidence="1" id="KW-0732">Signal</keyword>
<feature type="domain" description="Dystroglycan-type cadherin-like" evidence="3">
    <location>
        <begin position="541"/>
        <end position="638"/>
    </location>
</feature>
<dbReference type="SUPFAM" id="SSF49313">
    <property type="entry name" value="Cadherin-like"/>
    <property type="match status" value="4"/>
</dbReference>
<protein>
    <recommendedName>
        <fullName evidence="3">Dystroglycan-type cadherin-like domain-containing protein</fullName>
    </recommendedName>
</protein>
<dbReference type="PANTHER" id="PTHR19328:SF75">
    <property type="entry name" value="ALDOSE SUGAR DEHYDROGENASE YLII"/>
    <property type="match status" value="1"/>
</dbReference>
<dbReference type="InterPro" id="IPR011042">
    <property type="entry name" value="6-blade_b-propeller_TolB-like"/>
</dbReference>
<sequence length="1919" mass="204179">MKKIFTAVGKRLFRLTRTGGALLTSGLVLVSFLHAFAFKNLESVREFNYFWLGATVIAAKPDPTHLPEYSKARPLSARATGRKKEFLPAQLINVPVDPCYPISTLGCDQIAVSLPLRLNFEGSAPQSLPDKNNVGTGFTMANTYSGTRLAADGTLANPNIPGFDNSKLTLTNGTLKLLTNKGIAYTNNNNQINALGVKVDTRGRLVIETKILSPYSGSQGQQAGLWFGLHDKTYLKLVVSANKVELRREVNDVSPVADQRITSTLVGNIQTLRLRLVIDPATNTAEGFYALNGVTYLNAGAKYTTKTLSLAGTGLTGSSAYAGIFATHRSATTPVTYTFDDFAVTPNKAPVVVQAPTDQMVPANQLFLFSAGQYADLDVQDVLTYTARLANGSALPSWLKFNSSNLTFSGTTPSVRTSLPVTVTATDPEKKTVSATFTFRVNSAPVLSQPLADRIINNGQEFSFTAGQFSDADAGDVLSYSAILADSSAWPEWLVFNGSNGTFSGTAPSGNFKLAIKLTATDQLLAAVSDTFSLETNHIPTIVQTPVDQLLPQGKSFSFSAGQYTDVDPGDVLTYQATLSNGSALPAWLQFNSTSLTFSGTAPNTQVTYIVKVTATDSAQAAVSATLQVAVRSAAEVACFPISPLPCNELGVSLPFVLDFAGSEVGLTDVNGLGTGFTMADAYSGTRLTADGSPADADVRGHQPSKLTLINNTLKLVTNKGIAYLNNNNQINALGVQVNSRNLLVIETTIINPYNGSAGQQGGIMFSLNDKTFVKLVIIGSKVELRKEVNDVSAATAADQRLTGSITGLSNKTVRLRLVLNPAANTAEGFYSMDGSSFLNTGAGYATASLNLTNTGLINSTGYAGIFATHRNASTPVTYTFDEFKISPSLVPANQIPMVVQAPVNQVFGSGQIFAFSAGEYTDLDTADVLTYTATLADGEALPAWLVFNPNNLPFSGKAPAIPGTFGVKVTATDPKQAAVTALFDIEVQDTEPVVACVPISTLPCDRIVKSQSVKLTFDGNIANSITDKNGNGIGFTMVNTYSGTRLAQDGTPTFAPVPGYEPAKLTLSNGKLQIATNKGIALQKYNNQINALGVRIDNHGKLIQIETTLINPYKGTSGQQAGLWLGLHDKTAVRLAISANKLELRREIKDVSGANTTDQRITAAISGLDAKTVCLRMIVDLAANTAEGFYSTNGTTFISVGNAYDLKSLSVAGMGLKDSTVYGGIYASHRSAITPVTYTFEDFTLESTLRPYVTAVRPADGFAGVALDQSVSVDLTYPSGKSINGNTVNPNTVKLYTVAVGGGTEVTGTAVNATAAGDAITLSAPLQPSTTYEFSITDLVKDGNGLGMIPFTSRFTTAGNSELPPPIEGVAFDEVTLVDTTFGTAGFTSLVVGPDRRLYAATSEGKIERWDIKADGSITNHVTINLFGLEKRLLIGFHFDPTAKTSNLIAWITHSSGVFYDAPNWSGKISKIDITDPANPYLVDYVVNLPRSFKDHSTNSIDFGTDGALYLVQGSNSAMGAPDGAWGNRPETLLTAAVLRLDLTQAQTRVLPIDAKTEGPAGTYNPYLPDAPLTIYATGVRNAYDLVWHSNGALYVPTNGSAAGGNTPALINGAIWSDGTAYTGPSVPALKDIRQSLNDYLFKIEKGGYYGHPNVLRREYILNGGNPTARQDPGEVAATSASNGYPEGTPTEPNYKAWSYDFGLNISPNGVIEYKSNVFGGKLKGKLLVCRFSGGDDIMILEPSKTDKNIIQATEGIKIPGFRRPFANPLDIAEDPLNGNLYLSEYYDGNGDGWPRLTLLKVKETAAPQPEPQTNPIVIDTKKGPDSLAAGNEHLNVFPNPNTGNQFQISLKHYASREAVKISIYNMAGRFVQTKTLITDEKGTIITELKLANKLGPGVYFVRAQAASGVNVKKLLVQ</sequence>
<evidence type="ECO:0000313" key="4">
    <source>
        <dbReference type="EMBL" id="CAA9250819.1"/>
    </source>
</evidence>
<gene>
    <name evidence="4" type="ORF">AVDCRST_MAG95-1866</name>
</gene>
<dbReference type="InterPro" id="IPR006644">
    <property type="entry name" value="Cadg"/>
</dbReference>
<dbReference type="InterPro" id="IPR013783">
    <property type="entry name" value="Ig-like_fold"/>
</dbReference>
<dbReference type="SMART" id="SM00736">
    <property type="entry name" value="CADG"/>
    <property type="match status" value="4"/>
</dbReference>
<organism evidence="4">
    <name type="scientific">uncultured Adhaeribacter sp</name>
    <dbReference type="NCBI Taxonomy" id="448109"/>
    <lineage>
        <taxon>Bacteria</taxon>
        <taxon>Pseudomonadati</taxon>
        <taxon>Bacteroidota</taxon>
        <taxon>Cytophagia</taxon>
        <taxon>Cytophagales</taxon>
        <taxon>Hymenobacteraceae</taxon>
        <taxon>Adhaeribacter</taxon>
        <taxon>environmental samples</taxon>
    </lineage>
</organism>
<dbReference type="Pfam" id="PF18962">
    <property type="entry name" value="Por_Secre_tail"/>
    <property type="match status" value="1"/>
</dbReference>
<dbReference type="Gene3D" id="2.60.40.10">
    <property type="entry name" value="Immunoglobulins"/>
    <property type="match status" value="4"/>
</dbReference>
<dbReference type="InterPro" id="IPR011041">
    <property type="entry name" value="Quinoprot_gluc/sorb_DH_b-prop"/>
</dbReference>
<dbReference type="InterPro" id="IPR015919">
    <property type="entry name" value="Cadherin-like_sf"/>
</dbReference>
<feature type="region of interest" description="Disordered" evidence="2">
    <location>
        <begin position="1667"/>
        <end position="1691"/>
    </location>
</feature>
<evidence type="ECO:0000259" key="3">
    <source>
        <dbReference type="SMART" id="SM00736"/>
    </source>
</evidence>
<dbReference type="Pfam" id="PF05345">
    <property type="entry name" value="He_PIG"/>
    <property type="match status" value="4"/>
</dbReference>
<proteinExistence type="predicted"/>
<dbReference type="SUPFAM" id="SSF49899">
    <property type="entry name" value="Concanavalin A-like lectins/glucanases"/>
    <property type="match status" value="2"/>
</dbReference>
<dbReference type="GO" id="GO:0016020">
    <property type="term" value="C:membrane"/>
    <property type="evidence" value="ECO:0007669"/>
    <property type="project" value="InterPro"/>
</dbReference>
<dbReference type="InterPro" id="IPR013320">
    <property type="entry name" value="ConA-like_dom_sf"/>
</dbReference>
<dbReference type="Pfam" id="PF13205">
    <property type="entry name" value="Big_5"/>
    <property type="match status" value="1"/>
</dbReference>
<dbReference type="InterPro" id="IPR032812">
    <property type="entry name" value="SbsA_Ig"/>
</dbReference>
<dbReference type="InterPro" id="IPR026444">
    <property type="entry name" value="Secre_tail"/>
</dbReference>
<evidence type="ECO:0000256" key="2">
    <source>
        <dbReference type="SAM" id="MobiDB-lite"/>
    </source>
</evidence>
<name>A0A6J4II26_9BACT</name>
<feature type="domain" description="Dystroglycan-type cadherin-like" evidence="3">
    <location>
        <begin position="351"/>
        <end position="445"/>
    </location>
</feature>
<feature type="domain" description="Dystroglycan-type cadherin-like" evidence="3">
    <location>
        <begin position="898"/>
        <end position="995"/>
    </location>
</feature>
<dbReference type="SUPFAM" id="SSF50952">
    <property type="entry name" value="Soluble quinoprotein glucose dehydrogenase"/>
    <property type="match status" value="1"/>
</dbReference>